<evidence type="ECO:0008006" key="3">
    <source>
        <dbReference type="Google" id="ProtNLM"/>
    </source>
</evidence>
<sequence>MAQDIMLDLERMRELHRGLTITVAEFEAAGRTNDRLESAIGNPDGRSALRDKAHDFEGRWNDKREKLLTNLDGIDESLRTIIEQWTAWDADTAGYFEDEGRTTTLTHEP</sequence>
<dbReference type="EMBL" id="LT629734">
    <property type="protein sequence ID" value="SDS22863.1"/>
    <property type="molecule type" value="Genomic_DNA"/>
</dbReference>
<protein>
    <recommendedName>
        <fullName evidence="3">Flagellar protein FlgN</fullName>
    </recommendedName>
</protein>
<name>A0A1H1QHT1_9MICO</name>
<dbReference type="OrthoDB" id="5195569at2"/>
<dbReference type="AlphaFoldDB" id="A0A1H1QHT1"/>
<proteinExistence type="predicted"/>
<reference evidence="2" key="1">
    <citation type="submission" date="2016-10" db="EMBL/GenBank/DDBJ databases">
        <authorList>
            <person name="Varghese N."/>
            <person name="Submissions S."/>
        </authorList>
    </citation>
    <scope>NUCLEOTIDE SEQUENCE [LARGE SCALE GENOMIC DNA]</scope>
    <source>
        <strain evidence="2">DSM 22965</strain>
    </source>
</reference>
<keyword evidence="2" id="KW-1185">Reference proteome</keyword>
<dbReference type="RefSeq" id="WP_092666726.1">
    <property type="nucleotide sequence ID" value="NZ_LT629734.1"/>
</dbReference>
<gene>
    <name evidence="1" type="ORF">SAMN04489719_1838</name>
</gene>
<accession>A0A1H1QHT1</accession>
<evidence type="ECO:0000313" key="2">
    <source>
        <dbReference type="Proteomes" id="UP000199649"/>
    </source>
</evidence>
<dbReference type="Proteomes" id="UP000199649">
    <property type="component" value="Chromosome I"/>
</dbReference>
<organism evidence="1 2">
    <name type="scientific">Agrococcus carbonis</name>
    <dbReference type="NCBI Taxonomy" id="684552"/>
    <lineage>
        <taxon>Bacteria</taxon>
        <taxon>Bacillati</taxon>
        <taxon>Actinomycetota</taxon>
        <taxon>Actinomycetes</taxon>
        <taxon>Micrococcales</taxon>
        <taxon>Microbacteriaceae</taxon>
        <taxon>Agrococcus</taxon>
    </lineage>
</organism>
<dbReference type="STRING" id="684552.SAMN04489719_1838"/>
<evidence type="ECO:0000313" key="1">
    <source>
        <dbReference type="EMBL" id="SDS22863.1"/>
    </source>
</evidence>